<reference evidence="4" key="1">
    <citation type="journal article" date="2019" name="Int. J. Syst. Evol. Microbiol.">
        <title>The Global Catalogue of Microorganisms (GCM) 10K type strain sequencing project: providing services to taxonomists for standard genome sequencing and annotation.</title>
        <authorList>
            <consortium name="The Broad Institute Genomics Platform"/>
            <consortium name="The Broad Institute Genome Sequencing Center for Infectious Disease"/>
            <person name="Wu L."/>
            <person name="Ma J."/>
        </authorList>
    </citation>
    <scope>NUCLEOTIDE SEQUENCE [LARGE SCALE GENOMIC DNA]</scope>
    <source>
        <strain evidence="4">JCM 17250</strain>
    </source>
</reference>
<dbReference type="SUPFAM" id="SSF158221">
    <property type="entry name" value="YnzC-like"/>
    <property type="match status" value="1"/>
</dbReference>
<dbReference type="RefSeq" id="WP_344910400.1">
    <property type="nucleotide sequence ID" value="NZ_BAABDL010000039.1"/>
</dbReference>
<dbReference type="InterPro" id="IPR009242">
    <property type="entry name" value="DUF896"/>
</dbReference>
<proteinExistence type="inferred from homology"/>
<dbReference type="Gene3D" id="1.10.287.540">
    <property type="entry name" value="Helix hairpin bin"/>
    <property type="match status" value="1"/>
</dbReference>
<dbReference type="EMBL" id="BAABDL010000039">
    <property type="protein sequence ID" value="GAA4063029.1"/>
    <property type="molecule type" value="Genomic_DNA"/>
</dbReference>
<dbReference type="PANTHER" id="PTHR37300:SF1">
    <property type="entry name" value="UPF0291 PROTEIN YNZC"/>
    <property type="match status" value="1"/>
</dbReference>
<dbReference type="Proteomes" id="UP001501734">
    <property type="component" value="Unassembled WGS sequence"/>
</dbReference>
<keyword evidence="4" id="KW-1185">Reference proteome</keyword>
<dbReference type="PANTHER" id="PTHR37300">
    <property type="entry name" value="UPF0291 PROTEIN CBO2609/CLC_2481"/>
    <property type="match status" value="1"/>
</dbReference>
<evidence type="ECO:0000256" key="1">
    <source>
        <dbReference type="ARBA" id="ARBA00022490"/>
    </source>
</evidence>
<comment type="subcellular location">
    <subcellularLocation>
        <location evidence="2">Cytoplasm</location>
    </subcellularLocation>
</comment>
<dbReference type="Pfam" id="PF05979">
    <property type="entry name" value="DUF896"/>
    <property type="match status" value="1"/>
</dbReference>
<comment type="caution">
    <text evidence="3">The sequence shown here is derived from an EMBL/GenBank/DDBJ whole genome shotgun (WGS) entry which is preliminary data.</text>
</comment>
<evidence type="ECO:0000256" key="2">
    <source>
        <dbReference type="HAMAP-Rule" id="MF_01103"/>
    </source>
</evidence>
<dbReference type="HAMAP" id="MF_01103">
    <property type="entry name" value="UPF0291"/>
    <property type="match status" value="1"/>
</dbReference>
<accession>A0ABP7VAX0</accession>
<sequence>MLTKDKLARINQLANKAKTSRLTKEELKEQKLLREEYLKTLRQSFKNQLSSVKIIDPEGTDVTPEKVKHLRTENKDN</sequence>
<evidence type="ECO:0000313" key="4">
    <source>
        <dbReference type="Proteomes" id="UP001501734"/>
    </source>
</evidence>
<protein>
    <recommendedName>
        <fullName evidence="2">UPF0291 protein GCM10022410_07180</fullName>
    </recommendedName>
</protein>
<organism evidence="3 4">
    <name type="scientific">Amphibacillus indicireducens</name>
    <dbReference type="NCBI Taxonomy" id="1076330"/>
    <lineage>
        <taxon>Bacteria</taxon>
        <taxon>Bacillati</taxon>
        <taxon>Bacillota</taxon>
        <taxon>Bacilli</taxon>
        <taxon>Bacillales</taxon>
        <taxon>Bacillaceae</taxon>
        <taxon>Amphibacillus</taxon>
    </lineage>
</organism>
<evidence type="ECO:0000313" key="3">
    <source>
        <dbReference type="EMBL" id="GAA4063029.1"/>
    </source>
</evidence>
<keyword evidence="1 2" id="KW-0963">Cytoplasm</keyword>
<name>A0ABP7VAX0_9BACI</name>
<gene>
    <name evidence="3" type="ORF">GCM10022410_07180</name>
</gene>
<comment type="similarity">
    <text evidence="2">Belongs to the UPF0291 family.</text>
</comment>